<dbReference type="EMBL" id="CAMXCT010000895">
    <property type="protein sequence ID" value="CAI3984530.1"/>
    <property type="molecule type" value="Genomic_DNA"/>
</dbReference>
<dbReference type="SMART" id="SM00343">
    <property type="entry name" value="ZnF_C2HC"/>
    <property type="match status" value="1"/>
</dbReference>
<evidence type="ECO:0000313" key="4">
    <source>
        <dbReference type="EMBL" id="CAI3984530.1"/>
    </source>
</evidence>
<dbReference type="EMBL" id="CAMXCT020000895">
    <property type="protein sequence ID" value="CAL1137905.1"/>
    <property type="molecule type" value="Genomic_DNA"/>
</dbReference>
<dbReference type="SUPFAM" id="SSF57756">
    <property type="entry name" value="Retrovirus zinc finger-like domains"/>
    <property type="match status" value="1"/>
</dbReference>
<feature type="compositionally biased region" description="Acidic residues" evidence="2">
    <location>
        <begin position="846"/>
        <end position="855"/>
    </location>
</feature>
<name>A0A9P1FRW8_9DINO</name>
<dbReference type="GO" id="GO:0008270">
    <property type="term" value="F:zinc ion binding"/>
    <property type="evidence" value="ECO:0007669"/>
    <property type="project" value="UniProtKB-KW"/>
</dbReference>
<dbReference type="EMBL" id="CAMXCT030000895">
    <property type="protein sequence ID" value="CAL4771842.1"/>
    <property type="molecule type" value="Genomic_DNA"/>
</dbReference>
<reference evidence="4" key="1">
    <citation type="submission" date="2022-10" db="EMBL/GenBank/DDBJ databases">
        <authorList>
            <person name="Chen Y."/>
            <person name="Dougan E. K."/>
            <person name="Chan C."/>
            <person name="Rhodes N."/>
            <person name="Thang M."/>
        </authorList>
    </citation>
    <scope>NUCLEOTIDE SEQUENCE</scope>
</reference>
<dbReference type="Pfam" id="PF00098">
    <property type="entry name" value="zf-CCHC"/>
    <property type="match status" value="1"/>
</dbReference>
<evidence type="ECO:0000313" key="5">
    <source>
        <dbReference type="EMBL" id="CAL4771842.1"/>
    </source>
</evidence>
<dbReference type="AlphaFoldDB" id="A0A9P1FRW8"/>
<evidence type="ECO:0000256" key="1">
    <source>
        <dbReference type="PROSITE-ProRule" id="PRU00047"/>
    </source>
</evidence>
<keyword evidence="1" id="KW-0863">Zinc-finger</keyword>
<reference evidence="5 6" key="2">
    <citation type="submission" date="2024-05" db="EMBL/GenBank/DDBJ databases">
        <authorList>
            <person name="Chen Y."/>
            <person name="Shah S."/>
            <person name="Dougan E. K."/>
            <person name="Thang M."/>
            <person name="Chan C."/>
        </authorList>
    </citation>
    <scope>NUCLEOTIDE SEQUENCE [LARGE SCALE GENOMIC DNA]</scope>
</reference>
<keyword evidence="1" id="KW-0862">Zinc</keyword>
<organism evidence="4">
    <name type="scientific">Cladocopium goreaui</name>
    <dbReference type="NCBI Taxonomy" id="2562237"/>
    <lineage>
        <taxon>Eukaryota</taxon>
        <taxon>Sar</taxon>
        <taxon>Alveolata</taxon>
        <taxon>Dinophyceae</taxon>
        <taxon>Suessiales</taxon>
        <taxon>Symbiodiniaceae</taxon>
        <taxon>Cladocopium</taxon>
    </lineage>
</organism>
<dbReference type="Gene3D" id="4.10.60.10">
    <property type="entry name" value="Zinc finger, CCHC-type"/>
    <property type="match status" value="1"/>
</dbReference>
<evidence type="ECO:0000256" key="2">
    <source>
        <dbReference type="SAM" id="MobiDB-lite"/>
    </source>
</evidence>
<dbReference type="InterPro" id="IPR001878">
    <property type="entry name" value="Znf_CCHC"/>
</dbReference>
<dbReference type="GO" id="GO:0003676">
    <property type="term" value="F:nucleic acid binding"/>
    <property type="evidence" value="ECO:0007669"/>
    <property type="project" value="InterPro"/>
</dbReference>
<feature type="region of interest" description="Disordered" evidence="2">
    <location>
        <begin position="835"/>
        <end position="855"/>
    </location>
</feature>
<dbReference type="InterPro" id="IPR036875">
    <property type="entry name" value="Znf_CCHC_sf"/>
</dbReference>
<keyword evidence="1" id="KW-0479">Metal-binding</keyword>
<feature type="region of interest" description="Disordered" evidence="2">
    <location>
        <begin position="532"/>
        <end position="560"/>
    </location>
</feature>
<accession>A0A9P1FRW8</accession>
<feature type="region of interest" description="Disordered" evidence="2">
    <location>
        <begin position="696"/>
        <end position="751"/>
    </location>
</feature>
<comment type="caution">
    <text evidence="4">The sequence shown here is derived from an EMBL/GenBank/DDBJ whole genome shotgun (WGS) entry which is preliminary data.</text>
</comment>
<protein>
    <submittedName>
        <fullName evidence="5">Retrovirus-related Pol polyprotein from type-1 retrotransposable element R2</fullName>
    </submittedName>
</protein>
<dbReference type="Proteomes" id="UP001152797">
    <property type="component" value="Unassembled WGS sequence"/>
</dbReference>
<evidence type="ECO:0000313" key="6">
    <source>
        <dbReference type="Proteomes" id="UP001152797"/>
    </source>
</evidence>
<proteinExistence type="predicted"/>
<keyword evidence="6" id="KW-1185">Reference proteome</keyword>
<evidence type="ECO:0000259" key="3">
    <source>
        <dbReference type="PROSITE" id="PS50158"/>
    </source>
</evidence>
<gene>
    <name evidence="4" type="ORF">C1SCF055_LOCUS12058</name>
</gene>
<dbReference type="PROSITE" id="PS50158">
    <property type="entry name" value="ZF_CCHC"/>
    <property type="match status" value="1"/>
</dbReference>
<sequence length="1084" mass="120872">MAAVEDGSPVDGSPMKRALDIACCNFQRFLGARAAALPSVPELESSFGQLLVVELTKQSGVVDQTNALKALGLEASQWRVGCGREEASVHKLVELLGGQWGRIPLERQYEDAEQAIYHTLQKTDETNDSFLARADILWSRLLSRKITIADLQAYIVLRGSQLSADEKKKVIMDSETTGSLTMKKVSEAIRLLGASFFQDMTGKKVGRSKVYDQAALVSDSVDEPGSHLTEDSALTVHDEGMEAEFLDSMIQEGDQDALLVADFEAAAMDLIQDDSELAVALTAYQQARHKLAEKFRNRGFFPSRPFGGGGKGKGFGQKFGGKGKSSFYQSQSKRSLQDRILNSSCRICGQKGHWKAECPMKSNAQSTASSSAAPTTTLITDAGVDSLPLEFLGLPETNVDETFMACENAAAERKQGRVMEPVPKISQIMSLLSRLRALQQEDPMPLTNLDHLTLDDLMNEKIQFGQKHLGHTHLEAWEDQSWITYMINHYSKSKAPAHRRLLRFVELMIEHHEKDQMVIPVRPPQGSVAGYAGTSGRSGSVFPQSKMKARPSNTTPAISLDDGTEEEFEMYASTTMNQPITENPEFKAIQDRMLNLENALTRVIHHLESKIEEEVLQEVQPMVPRVGTDRTLSLPKESDKSSAPYRKALMILRSNNNVMFERHWEQWSELSNRQMIRPAHSCRLNVTMFAKEIEKSAPGTLPMSTATTIPEPLQGSPEPTPAEQEQPRTNPPETFESENEVNSDPRTTTPVPETTEAVRSFVLHWNFAVQFAQPVLLPNTRAPQELKVDSGTELNSQEFAEFNQRFGIRCETTCPEEEQEMSRLFRSAPENVRLALPEEGRPESSELPEDVSGPEEEQDAFLTSCDEPDVLTTDPLDNFAWRCEYEMTIPECHLNRPPSQCEAWALLVTNAKKQRTEVKLSELSASERSEFEAAKQAEVSNWIRRLIAVDPVPELRKALDMQNHEIGRLNKGAYGLIDAPFLWYSALVQELIRLGMVDQTNALKALGLEDLPAAEKERMMAFLVANQVEFKPDLSGNFAATVKVLRPQVHRALGPLGPLGPRGRDLLRIPELAIWPYGSWVTLQ</sequence>
<feature type="domain" description="CCHC-type" evidence="3">
    <location>
        <begin position="345"/>
        <end position="359"/>
    </location>
</feature>